<evidence type="ECO:0000313" key="2">
    <source>
        <dbReference type="EMBL" id="ARF77452.1"/>
    </source>
</evidence>
<evidence type="ECO:0008006" key="4">
    <source>
        <dbReference type="Google" id="ProtNLM"/>
    </source>
</evidence>
<gene>
    <name evidence="2" type="ORF">B7C62_31210</name>
</gene>
<protein>
    <recommendedName>
        <fullName evidence="4">Acetyl-CoA carboxylase biotin carboxyl carrier protein subunit</fullName>
    </recommendedName>
</protein>
<evidence type="ECO:0000313" key="3">
    <source>
        <dbReference type="Proteomes" id="UP000192251"/>
    </source>
</evidence>
<proteinExistence type="predicted"/>
<keyword evidence="3" id="KW-1185">Reference proteome</keyword>
<sequence>MADTTGITVLRGRPDAAEIAAVTTVLMALLRDRAAPPDPPGPAERAGWSVRGTGGQGQVSWAARHGRGPQ</sequence>
<dbReference type="KEGG" id="kab:B7C62_31210"/>
<dbReference type="InterPro" id="IPR032716">
    <property type="entry name" value="ACC_epsilon"/>
</dbReference>
<feature type="region of interest" description="Disordered" evidence="1">
    <location>
        <begin position="33"/>
        <end position="70"/>
    </location>
</feature>
<dbReference type="RefSeq" id="WP_084753878.1">
    <property type="nucleotide sequence ID" value="NZ_CP020563.1"/>
</dbReference>
<name>A0ABC8C3M8_9ACTN</name>
<dbReference type="EMBL" id="CP020563">
    <property type="protein sequence ID" value="ARF77452.1"/>
    <property type="molecule type" value="Genomic_DNA"/>
</dbReference>
<dbReference type="Proteomes" id="UP000192251">
    <property type="component" value="Chromosome"/>
</dbReference>
<reference evidence="2 3" key="1">
    <citation type="submission" date="2017-04" db="EMBL/GenBank/DDBJ databases">
        <title>The complete genome sequence of Streptomyces albolongus YIM 101047, the producer of novel bafilomycins and novel odoriferous sesquiterpenoids.</title>
        <authorList>
            <person name="Yin M."/>
            <person name="Jiang Y."/>
        </authorList>
    </citation>
    <scope>NUCLEOTIDE SEQUENCE [LARGE SCALE GENOMIC DNA]</scope>
    <source>
        <strain evidence="2 3">YIM 101047</strain>
    </source>
</reference>
<dbReference type="AlphaFoldDB" id="A0ABC8C3M8"/>
<dbReference type="Pfam" id="PF13822">
    <property type="entry name" value="ACC_epsilon"/>
    <property type="match status" value="1"/>
</dbReference>
<evidence type="ECO:0000256" key="1">
    <source>
        <dbReference type="SAM" id="MobiDB-lite"/>
    </source>
</evidence>
<organism evidence="2 3">
    <name type="scientific">Kitasatospora albolonga</name>
    <dbReference type="NCBI Taxonomy" id="68173"/>
    <lineage>
        <taxon>Bacteria</taxon>
        <taxon>Bacillati</taxon>
        <taxon>Actinomycetota</taxon>
        <taxon>Actinomycetes</taxon>
        <taxon>Kitasatosporales</taxon>
        <taxon>Streptomycetaceae</taxon>
        <taxon>Kitasatospora</taxon>
    </lineage>
</organism>
<accession>A0ABC8C3M8</accession>